<evidence type="ECO:0000256" key="2">
    <source>
        <dbReference type="ARBA" id="ARBA00022649"/>
    </source>
</evidence>
<evidence type="ECO:0000313" key="3">
    <source>
        <dbReference type="EMBL" id="GMG76863.1"/>
    </source>
</evidence>
<dbReference type="AlphaFoldDB" id="A0AAX6BSV2"/>
<gene>
    <name evidence="3" type="ORF">ShirakiTB12_53320</name>
</gene>
<comment type="similarity">
    <text evidence="1">Belongs to the PemK/MazF family.</text>
</comment>
<dbReference type="InterPro" id="IPR003477">
    <property type="entry name" value="PemK-like"/>
</dbReference>
<keyword evidence="2" id="KW-1277">Toxin-antitoxin system</keyword>
<dbReference type="PANTHER" id="PTHR33988">
    <property type="entry name" value="ENDORIBONUCLEASE MAZF-RELATED"/>
    <property type="match status" value="1"/>
</dbReference>
<dbReference type="EMBL" id="BSYK01000003">
    <property type="protein sequence ID" value="GMG76863.1"/>
    <property type="molecule type" value="Genomic_DNA"/>
</dbReference>
<dbReference type="Proteomes" id="UP001165240">
    <property type="component" value="Unassembled WGS sequence"/>
</dbReference>
<dbReference type="GO" id="GO:0016075">
    <property type="term" value="P:rRNA catabolic process"/>
    <property type="evidence" value="ECO:0007669"/>
    <property type="project" value="TreeGrafter"/>
</dbReference>
<protein>
    <submittedName>
        <fullName evidence="3">Uncharacterized protein</fullName>
    </submittedName>
</protein>
<reference evidence="3" key="1">
    <citation type="journal article" date="2024" name="Appl Microbiol">
        <title>Effect of kuratsuki Bacillus and Priestia on Taste of Sake.</title>
        <authorList>
            <person name="Kobayashi K."/>
            <person name="Nishida H."/>
        </authorList>
    </citation>
    <scope>NUCLEOTIDE SEQUENCE</scope>
    <source>
        <strain evidence="3">B-12</strain>
    </source>
</reference>
<dbReference type="GO" id="GO:0006402">
    <property type="term" value="P:mRNA catabolic process"/>
    <property type="evidence" value="ECO:0007669"/>
    <property type="project" value="TreeGrafter"/>
</dbReference>
<accession>A0AAX6BSV2</accession>
<dbReference type="GO" id="GO:0003677">
    <property type="term" value="F:DNA binding"/>
    <property type="evidence" value="ECO:0007669"/>
    <property type="project" value="InterPro"/>
</dbReference>
<dbReference type="PANTHER" id="PTHR33988:SF3">
    <property type="entry name" value="ENDORIBONUCLEASE TOXIN CHPB-RELATED"/>
    <property type="match status" value="1"/>
</dbReference>
<comment type="caution">
    <text evidence="3">The sequence shown here is derived from an EMBL/GenBank/DDBJ whole genome shotgun (WGS) entry which is preliminary data.</text>
</comment>
<evidence type="ECO:0000256" key="1">
    <source>
        <dbReference type="ARBA" id="ARBA00007521"/>
    </source>
</evidence>
<dbReference type="InterPro" id="IPR011067">
    <property type="entry name" value="Plasmid_toxin/cell-grow_inhib"/>
</dbReference>
<evidence type="ECO:0000313" key="4">
    <source>
        <dbReference type="Proteomes" id="UP001165240"/>
    </source>
</evidence>
<sequence>MTIIGNVERGSIVWCNLRPTKGHEQHGYRASIVISDGFIDSSLNSMAVTVPVTTKIMGHTFELKVPEGIETPNTNLLPEHLHFSVLEGVVLLNNVRSIDLNARDAIVIGKVDTESQFFTDIVDNIMGIIAYPEDDE</sequence>
<dbReference type="RefSeq" id="WP_310876639.1">
    <property type="nucleotide sequence ID" value="NZ_BSYK01000003.1"/>
</dbReference>
<dbReference type="SUPFAM" id="SSF50118">
    <property type="entry name" value="Cell growth inhibitor/plasmid maintenance toxic component"/>
    <property type="match status" value="1"/>
</dbReference>
<dbReference type="GO" id="GO:0004521">
    <property type="term" value="F:RNA endonuclease activity"/>
    <property type="evidence" value="ECO:0007669"/>
    <property type="project" value="TreeGrafter"/>
</dbReference>
<proteinExistence type="inferred from homology"/>
<name>A0AAX6BSV2_PRIMG</name>
<dbReference type="Gene3D" id="2.30.30.110">
    <property type="match status" value="1"/>
</dbReference>
<dbReference type="Pfam" id="PF02452">
    <property type="entry name" value="PemK_toxin"/>
    <property type="match status" value="1"/>
</dbReference>
<organism evidence="3 4">
    <name type="scientific">Priestia megaterium</name>
    <name type="common">Bacillus megaterium</name>
    <dbReference type="NCBI Taxonomy" id="1404"/>
    <lineage>
        <taxon>Bacteria</taxon>
        <taxon>Bacillati</taxon>
        <taxon>Bacillota</taxon>
        <taxon>Bacilli</taxon>
        <taxon>Bacillales</taxon>
        <taxon>Bacillaceae</taxon>
        <taxon>Priestia</taxon>
    </lineage>
</organism>